<dbReference type="CDD" id="cd14866">
    <property type="entry name" value="Fe-ADH-like"/>
    <property type="match status" value="1"/>
</dbReference>
<organism evidence="4 5">
    <name type="scientific">Halobellus rarus</name>
    <dbReference type="NCBI Taxonomy" id="1126237"/>
    <lineage>
        <taxon>Archaea</taxon>
        <taxon>Methanobacteriati</taxon>
        <taxon>Methanobacteriota</taxon>
        <taxon>Stenosarchaea group</taxon>
        <taxon>Halobacteria</taxon>
        <taxon>Halobacteriales</taxon>
        <taxon>Haloferacaceae</taxon>
        <taxon>Halobellus</taxon>
    </lineage>
</organism>
<dbReference type="SUPFAM" id="SSF56796">
    <property type="entry name" value="Dehydroquinate synthase-like"/>
    <property type="match status" value="1"/>
</dbReference>
<evidence type="ECO:0000256" key="1">
    <source>
        <dbReference type="ARBA" id="ARBA00023002"/>
    </source>
</evidence>
<dbReference type="Gene3D" id="1.20.1090.10">
    <property type="entry name" value="Dehydroquinate synthase-like - alpha domain"/>
    <property type="match status" value="1"/>
</dbReference>
<dbReference type="PANTHER" id="PTHR11496:SF83">
    <property type="entry name" value="HYDROXYACID-OXOACID TRANSHYDROGENASE, MITOCHONDRIAL"/>
    <property type="match status" value="1"/>
</dbReference>
<dbReference type="RefSeq" id="WP_256421044.1">
    <property type="nucleotide sequence ID" value="NZ_JANHDI010000006.1"/>
</dbReference>
<comment type="caution">
    <text evidence="4">The sequence shown here is derived from an EMBL/GenBank/DDBJ whole genome shotgun (WGS) entry which is preliminary data.</text>
</comment>
<protein>
    <submittedName>
        <fullName evidence="4">Iron-containing alcohol dehydrogenase family protein</fullName>
    </submittedName>
</protein>
<dbReference type="GO" id="GO:0016491">
    <property type="term" value="F:oxidoreductase activity"/>
    <property type="evidence" value="ECO:0007669"/>
    <property type="project" value="UniProtKB-KW"/>
</dbReference>
<sequence length="406" mass="42106">MTPTRGFTFDFRTGRIVVDTGCVDGLGDELDRRGLQRAMLVSGRTVGTTPAVVDPIREGLGGRLVSEFPETTSAKTLGTALAGLRLARDRDVDVVVAVGGGSTLDTAKVLAALSSHGDGEAVAERALETGEVSVADGGDPLPIVAVPTTLAGADLSDIAGATLTLDRDVSAGETYESGGVGDPRLMPAALFYDPDLYRTTPKSVLAASAMNGFDKGIEMLYSPNATPITDGTAGRGLRLLQSGLGTIREDPMDEDRLGDVLAGIVSVQYGLAGADGYRASIIHAFGHGFSHGHDVHQGTIHGVLAPYVLRYVFDAVDGRRDLLAEALDVDTAGRSPDAVAAGVIDAVAAVRDDLGLPNRLRDVEGVEQAQFPEIAAAVADDDLLDVAPEGVDPTIEGIVGILERAW</sequence>
<keyword evidence="5" id="KW-1185">Reference proteome</keyword>
<dbReference type="InterPro" id="IPR056798">
    <property type="entry name" value="ADH_Fe_C"/>
</dbReference>
<accession>A0ABD6CQN5</accession>
<feature type="domain" description="Fe-containing alcohol dehydrogenase-like C-terminal" evidence="3">
    <location>
        <begin position="206"/>
        <end position="406"/>
    </location>
</feature>
<proteinExistence type="predicted"/>
<keyword evidence="1" id="KW-0560">Oxidoreductase</keyword>
<dbReference type="Pfam" id="PF00465">
    <property type="entry name" value="Fe-ADH"/>
    <property type="match status" value="1"/>
</dbReference>
<evidence type="ECO:0000259" key="3">
    <source>
        <dbReference type="Pfam" id="PF25137"/>
    </source>
</evidence>
<evidence type="ECO:0000313" key="4">
    <source>
        <dbReference type="EMBL" id="MFD1599987.1"/>
    </source>
</evidence>
<gene>
    <name evidence="4" type="ORF">ACFSBX_13570</name>
</gene>
<reference evidence="4 5" key="1">
    <citation type="journal article" date="2019" name="Int. J. Syst. Evol. Microbiol.">
        <title>The Global Catalogue of Microorganisms (GCM) 10K type strain sequencing project: providing services to taxonomists for standard genome sequencing and annotation.</title>
        <authorList>
            <consortium name="The Broad Institute Genomics Platform"/>
            <consortium name="The Broad Institute Genome Sequencing Center for Infectious Disease"/>
            <person name="Wu L."/>
            <person name="Ma J."/>
        </authorList>
    </citation>
    <scope>NUCLEOTIDE SEQUENCE [LARGE SCALE GENOMIC DNA]</scope>
    <source>
        <strain evidence="4 5">CGMCC 1.12121</strain>
    </source>
</reference>
<dbReference type="InterPro" id="IPR001670">
    <property type="entry name" value="ADH_Fe/GldA"/>
</dbReference>
<dbReference type="AlphaFoldDB" id="A0ABD6CQN5"/>
<dbReference type="EMBL" id="JBHUDK010000012">
    <property type="protein sequence ID" value="MFD1599987.1"/>
    <property type="molecule type" value="Genomic_DNA"/>
</dbReference>
<evidence type="ECO:0000313" key="5">
    <source>
        <dbReference type="Proteomes" id="UP001597085"/>
    </source>
</evidence>
<feature type="domain" description="Alcohol dehydrogenase iron-type/glycerol dehydrogenase GldA" evidence="2">
    <location>
        <begin position="15"/>
        <end position="194"/>
    </location>
</feature>
<dbReference type="Proteomes" id="UP001597085">
    <property type="component" value="Unassembled WGS sequence"/>
</dbReference>
<evidence type="ECO:0000259" key="2">
    <source>
        <dbReference type="Pfam" id="PF00465"/>
    </source>
</evidence>
<name>A0ABD6CQN5_9EURY</name>
<dbReference type="PANTHER" id="PTHR11496">
    <property type="entry name" value="ALCOHOL DEHYDROGENASE"/>
    <property type="match status" value="1"/>
</dbReference>
<dbReference type="Gene3D" id="3.40.50.1970">
    <property type="match status" value="1"/>
</dbReference>
<dbReference type="InterPro" id="IPR039697">
    <property type="entry name" value="Alcohol_dehydrogenase_Fe"/>
</dbReference>
<dbReference type="Pfam" id="PF25137">
    <property type="entry name" value="ADH_Fe_C"/>
    <property type="match status" value="1"/>
</dbReference>